<feature type="binding site" evidence="9">
    <location>
        <position position="66"/>
    </location>
    <ligand>
        <name>Zn(2+)</name>
        <dbReference type="ChEBI" id="CHEBI:29105"/>
        <label>2</label>
    </ligand>
</feature>
<dbReference type="GO" id="GO:0006351">
    <property type="term" value="P:DNA-templated transcription"/>
    <property type="evidence" value="ECO:0007669"/>
    <property type="project" value="InterPro"/>
</dbReference>
<dbReference type="InterPro" id="IPR006288">
    <property type="entry name" value="TFS"/>
</dbReference>
<dbReference type="Pfam" id="PF01096">
    <property type="entry name" value="Zn_ribbon_TFIIS"/>
    <property type="match status" value="1"/>
</dbReference>
<dbReference type="PROSITE" id="PS00466">
    <property type="entry name" value="ZF_TFIIS_1"/>
    <property type="match status" value="1"/>
</dbReference>
<evidence type="ECO:0000313" key="13">
    <source>
        <dbReference type="EMBL" id="HGT82272.1"/>
    </source>
</evidence>
<feature type="binding site" evidence="9">
    <location>
        <position position="63"/>
    </location>
    <ligand>
        <name>Zn(2+)</name>
        <dbReference type="ChEBI" id="CHEBI:29105"/>
        <label>2</label>
    </ligand>
</feature>
<dbReference type="PROSITE" id="PS01030">
    <property type="entry name" value="RNA_POL_M_15KD"/>
    <property type="match status" value="1"/>
</dbReference>
<evidence type="ECO:0000256" key="1">
    <source>
        <dbReference type="ARBA" id="ARBA00018272"/>
    </source>
</evidence>
<evidence type="ECO:0000256" key="6">
    <source>
        <dbReference type="ARBA" id="ARBA00023163"/>
    </source>
</evidence>
<comment type="similarity">
    <text evidence="8 11">Belongs to the archaeal rpoM/eukaryotic RPA12/RPB9/RPC11 RNA polymerase family.</text>
</comment>
<evidence type="ECO:0000256" key="8">
    <source>
        <dbReference type="PIRNR" id="PIRNR005586"/>
    </source>
</evidence>
<evidence type="ECO:0000256" key="7">
    <source>
        <dbReference type="ARBA" id="ARBA00032962"/>
    </source>
</evidence>
<dbReference type="NCBIfam" id="TIGR01384">
    <property type="entry name" value="TFS_arch"/>
    <property type="match status" value="1"/>
</dbReference>
<dbReference type="PANTHER" id="PTHR11239">
    <property type="entry name" value="DNA-DIRECTED RNA POLYMERASE"/>
    <property type="match status" value="1"/>
</dbReference>
<keyword evidence="4 9" id="KW-0862">Zinc</keyword>
<name>A0A7J3LZQ6_ARCFL</name>
<dbReference type="Pfam" id="PF02150">
    <property type="entry name" value="Zn_ribbon_RPB9"/>
    <property type="match status" value="1"/>
</dbReference>
<dbReference type="GO" id="GO:0008270">
    <property type="term" value="F:zinc ion binding"/>
    <property type="evidence" value="ECO:0007669"/>
    <property type="project" value="UniProtKB-KW"/>
</dbReference>
<keyword evidence="3 10" id="KW-0863">Zinc-finger</keyword>
<dbReference type="SMART" id="SM00440">
    <property type="entry name" value="ZnF_C2C2"/>
    <property type="match status" value="1"/>
</dbReference>
<evidence type="ECO:0000256" key="2">
    <source>
        <dbReference type="ARBA" id="ARBA00022723"/>
    </source>
</evidence>
<dbReference type="InterPro" id="IPR001222">
    <property type="entry name" value="Znf_TFIIS"/>
</dbReference>
<evidence type="ECO:0000256" key="5">
    <source>
        <dbReference type="ARBA" id="ARBA00023015"/>
    </source>
</evidence>
<gene>
    <name evidence="13" type="ORF">ENT52_00855</name>
</gene>
<feature type="domain" description="TFIIS-type" evidence="12">
    <location>
        <begin position="59"/>
        <end position="99"/>
    </location>
</feature>
<accession>A0A7J3LZQ6</accession>
<evidence type="ECO:0000256" key="9">
    <source>
        <dbReference type="PIRSR" id="PIRSR005586-1"/>
    </source>
</evidence>
<dbReference type="InterPro" id="IPR019761">
    <property type="entry name" value="DNA-dir_RNA_pol-M_15_CS"/>
</dbReference>
<evidence type="ECO:0000256" key="4">
    <source>
        <dbReference type="ARBA" id="ARBA00022833"/>
    </source>
</evidence>
<evidence type="ECO:0000256" key="3">
    <source>
        <dbReference type="ARBA" id="ARBA00022771"/>
    </source>
</evidence>
<keyword evidence="5" id="KW-0805">Transcription regulation</keyword>
<dbReference type="PANTHER" id="PTHR11239:SF12">
    <property type="entry name" value="DNA-DIRECTED RNA POLYMERASE III SUBUNIT RPC10"/>
    <property type="match status" value="1"/>
</dbReference>
<feature type="binding site" evidence="9">
    <location>
        <position position="4"/>
    </location>
    <ligand>
        <name>Zn(2+)</name>
        <dbReference type="ChEBI" id="CHEBI:29105"/>
        <label>1</label>
    </ligand>
</feature>
<dbReference type="EMBL" id="DSYZ01000018">
    <property type="protein sequence ID" value="HGT82272.1"/>
    <property type="molecule type" value="Genomic_DNA"/>
</dbReference>
<organism evidence="13">
    <name type="scientific">Archaeoglobus fulgidus</name>
    <dbReference type="NCBI Taxonomy" id="2234"/>
    <lineage>
        <taxon>Archaea</taxon>
        <taxon>Methanobacteriati</taxon>
        <taxon>Methanobacteriota</taxon>
        <taxon>Archaeoglobi</taxon>
        <taxon>Archaeoglobales</taxon>
        <taxon>Archaeoglobaceae</taxon>
        <taxon>Archaeoglobus</taxon>
    </lineage>
</organism>
<feature type="binding site" evidence="9">
    <location>
        <position position="94"/>
    </location>
    <ligand>
        <name>Zn(2+)</name>
        <dbReference type="ChEBI" id="CHEBI:29105"/>
        <label>2</label>
    </ligand>
</feature>
<feature type="binding site" evidence="9">
    <location>
        <position position="91"/>
    </location>
    <ligand>
        <name>Zn(2+)</name>
        <dbReference type="ChEBI" id="CHEBI:29105"/>
        <label>2</label>
    </ligand>
</feature>
<dbReference type="Gene3D" id="2.20.25.10">
    <property type="match status" value="2"/>
</dbReference>
<evidence type="ECO:0000256" key="11">
    <source>
        <dbReference type="RuleBase" id="RU003474"/>
    </source>
</evidence>
<sequence length="102" mass="11941">MEFCPKCKSLMRYSGDKLVCRKCGYEKEAGNEKVVIKSEMNKEEIPVIEGERVQTLPTTKAICPACGNNEAYWWMRQLRAADESEVRFFRCTKCGKTWREYQ</sequence>
<reference evidence="13" key="1">
    <citation type="journal article" date="2020" name="mSystems">
        <title>Genome- and Community-Level Interaction Insights into Carbon Utilization and Element Cycling Functions of Hydrothermarchaeota in Hydrothermal Sediment.</title>
        <authorList>
            <person name="Zhou Z."/>
            <person name="Liu Y."/>
            <person name="Xu W."/>
            <person name="Pan J."/>
            <person name="Luo Z.H."/>
            <person name="Li M."/>
        </authorList>
    </citation>
    <scope>NUCLEOTIDE SEQUENCE [LARGE SCALE GENOMIC DNA]</scope>
    <source>
        <strain evidence="13">SpSt-587</strain>
    </source>
</reference>
<dbReference type="SUPFAM" id="SSF57783">
    <property type="entry name" value="Zinc beta-ribbon"/>
    <property type="match status" value="1"/>
</dbReference>
<dbReference type="AlphaFoldDB" id="A0A7J3LZQ6"/>
<feature type="binding site" evidence="9">
    <location>
        <position position="23"/>
    </location>
    <ligand>
        <name>Zn(2+)</name>
        <dbReference type="ChEBI" id="CHEBI:29105"/>
        <label>1</label>
    </ligand>
</feature>
<keyword evidence="6 8" id="KW-0804">Transcription</keyword>
<feature type="binding site" evidence="9">
    <location>
        <position position="7"/>
    </location>
    <ligand>
        <name>Zn(2+)</name>
        <dbReference type="ChEBI" id="CHEBI:29105"/>
        <label>1</label>
    </ligand>
</feature>
<protein>
    <recommendedName>
        <fullName evidence="1">Transcription factor S</fullName>
    </recommendedName>
    <alternativeName>
        <fullName evidence="7">Transcription elongation factor IIS/RNA polymerase subunit homolog</fullName>
    </alternativeName>
</protein>
<evidence type="ECO:0000256" key="10">
    <source>
        <dbReference type="PIRSR" id="PIRSR005586-2"/>
    </source>
</evidence>
<dbReference type="InterPro" id="IPR001529">
    <property type="entry name" value="Zn_ribbon_RPB9"/>
</dbReference>
<comment type="caution">
    <text evidence="13">The sequence shown here is derived from an EMBL/GenBank/DDBJ whole genome shotgun (WGS) entry which is preliminary data.</text>
</comment>
<dbReference type="CDD" id="cd10511">
    <property type="entry name" value="Zn-ribbon_TFS"/>
    <property type="match status" value="1"/>
</dbReference>
<proteinExistence type="inferred from homology"/>
<dbReference type="PROSITE" id="PS51133">
    <property type="entry name" value="ZF_TFIIS_2"/>
    <property type="match status" value="1"/>
</dbReference>
<dbReference type="GO" id="GO:0003899">
    <property type="term" value="F:DNA-directed RNA polymerase activity"/>
    <property type="evidence" value="ECO:0007669"/>
    <property type="project" value="InterPro"/>
</dbReference>
<keyword evidence="2 9" id="KW-0479">Metal-binding</keyword>
<dbReference type="PIRSF" id="PIRSF005586">
    <property type="entry name" value="RNApol_RpoM"/>
    <property type="match status" value="1"/>
</dbReference>
<feature type="zinc finger region" description="C4-type" evidence="10">
    <location>
        <begin position="4"/>
        <end position="23"/>
    </location>
</feature>
<dbReference type="GO" id="GO:0003676">
    <property type="term" value="F:nucleic acid binding"/>
    <property type="evidence" value="ECO:0007669"/>
    <property type="project" value="InterPro"/>
</dbReference>
<dbReference type="InterPro" id="IPR012164">
    <property type="entry name" value="Rpa12/Rpb9/Rpc10/TFS"/>
</dbReference>
<dbReference type="SMART" id="SM00661">
    <property type="entry name" value="RPOL9"/>
    <property type="match status" value="1"/>
</dbReference>
<feature type="binding site" evidence="9">
    <location>
        <position position="20"/>
    </location>
    <ligand>
        <name>Zn(2+)</name>
        <dbReference type="ChEBI" id="CHEBI:29105"/>
        <label>1</label>
    </ligand>
</feature>
<evidence type="ECO:0000259" key="12">
    <source>
        <dbReference type="PROSITE" id="PS51133"/>
    </source>
</evidence>
<dbReference type="GO" id="GO:0006355">
    <property type="term" value="P:regulation of DNA-templated transcription"/>
    <property type="evidence" value="ECO:0007669"/>
    <property type="project" value="InterPro"/>
</dbReference>